<dbReference type="GO" id="GO:0005524">
    <property type="term" value="F:ATP binding"/>
    <property type="evidence" value="ECO:0007669"/>
    <property type="project" value="UniProtKB-KW"/>
</dbReference>
<keyword evidence="7" id="KW-1185">Reference proteome</keyword>
<keyword evidence="3" id="KW-0547">Nucleotide-binding</keyword>
<dbReference type="Pfam" id="PF00005">
    <property type="entry name" value="ABC_tran"/>
    <property type="match status" value="1"/>
</dbReference>
<dbReference type="EMBL" id="CP048104">
    <property type="protein sequence ID" value="QKG85358.1"/>
    <property type="molecule type" value="Genomic_DNA"/>
</dbReference>
<dbReference type="AlphaFoldDB" id="A0A7D4CPI4"/>
<evidence type="ECO:0000313" key="7">
    <source>
        <dbReference type="Proteomes" id="UP000503088"/>
    </source>
</evidence>
<protein>
    <submittedName>
        <fullName evidence="6">ATP-binding cassette domain-containing protein</fullName>
    </submittedName>
</protein>
<dbReference type="InterPro" id="IPR003439">
    <property type="entry name" value="ABC_transporter-like_ATP-bd"/>
</dbReference>
<dbReference type="KEGG" id="kpul:GXN76_13320"/>
<dbReference type="Gene3D" id="3.40.50.300">
    <property type="entry name" value="P-loop containing nucleotide triphosphate hydrolases"/>
    <property type="match status" value="1"/>
</dbReference>
<dbReference type="SMART" id="SM00382">
    <property type="entry name" value="AAA"/>
    <property type="match status" value="1"/>
</dbReference>
<name>A0A7D4CPI4_9BACL</name>
<evidence type="ECO:0000256" key="3">
    <source>
        <dbReference type="ARBA" id="ARBA00022741"/>
    </source>
</evidence>
<dbReference type="RefSeq" id="WP_173223944.1">
    <property type="nucleotide sequence ID" value="NZ_CP048104.1"/>
</dbReference>
<evidence type="ECO:0000256" key="4">
    <source>
        <dbReference type="ARBA" id="ARBA00022840"/>
    </source>
</evidence>
<accession>A0A7D4CPI4</accession>
<dbReference type="PANTHER" id="PTHR43335">
    <property type="entry name" value="ABC TRANSPORTER, ATP-BINDING PROTEIN"/>
    <property type="match status" value="1"/>
</dbReference>
<dbReference type="GO" id="GO:0016887">
    <property type="term" value="F:ATP hydrolysis activity"/>
    <property type="evidence" value="ECO:0007669"/>
    <property type="project" value="InterPro"/>
</dbReference>
<organism evidence="6 7">
    <name type="scientific">Kroppenstedtia pulmonis</name>
    <dbReference type="NCBI Taxonomy" id="1380685"/>
    <lineage>
        <taxon>Bacteria</taxon>
        <taxon>Bacillati</taxon>
        <taxon>Bacillota</taxon>
        <taxon>Bacilli</taxon>
        <taxon>Bacillales</taxon>
        <taxon>Thermoactinomycetaceae</taxon>
        <taxon>Kroppenstedtia</taxon>
    </lineage>
</organism>
<gene>
    <name evidence="6" type="ORF">GXN76_13320</name>
</gene>
<dbReference type="Proteomes" id="UP000503088">
    <property type="component" value="Chromosome"/>
</dbReference>
<sequence length="223" mass="25146">MSQLVVSIRKLSKRIKHHWVLREVDLEVEEGKIYGIIGRNGSGKSMLFKTIAGLILPSEGSVKVWGEEIGQKGIFPQKLGALIESPGFLPQYSGFRNLNILASIKNEISHEEIEKAITAVGLYYKDKRPVKKYSLGMKQRLGIAQAIMEKPSLLILDEPMNGLDREGVSLIRNLLNSLREQGVTILLASHNQQDIELLCDHVYEMDQGRLTPWRENQFEEGVP</sequence>
<evidence type="ECO:0000256" key="1">
    <source>
        <dbReference type="ARBA" id="ARBA00005417"/>
    </source>
</evidence>
<evidence type="ECO:0000259" key="5">
    <source>
        <dbReference type="PROSITE" id="PS50893"/>
    </source>
</evidence>
<dbReference type="SUPFAM" id="SSF52540">
    <property type="entry name" value="P-loop containing nucleoside triphosphate hydrolases"/>
    <property type="match status" value="1"/>
</dbReference>
<feature type="domain" description="ABC transporter" evidence="5">
    <location>
        <begin position="6"/>
        <end position="218"/>
    </location>
</feature>
<reference evidence="6 7" key="1">
    <citation type="submission" date="2020-01" db="EMBL/GenBank/DDBJ databases">
        <authorList>
            <person name="Gulvik C.A."/>
            <person name="Batra D.G."/>
        </authorList>
    </citation>
    <scope>NUCLEOTIDE SEQUENCE [LARGE SCALE GENOMIC DNA]</scope>
    <source>
        <strain evidence="6 7">W9323</strain>
    </source>
</reference>
<comment type="similarity">
    <text evidence="1">Belongs to the ABC transporter superfamily.</text>
</comment>
<dbReference type="InterPro" id="IPR003593">
    <property type="entry name" value="AAA+_ATPase"/>
</dbReference>
<dbReference type="PROSITE" id="PS00211">
    <property type="entry name" value="ABC_TRANSPORTER_1"/>
    <property type="match status" value="1"/>
</dbReference>
<evidence type="ECO:0000313" key="6">
    <source>
        <dbReference type="EMBL" id="QKG85358.1"/>
    </source>
</evidence>
<evidence type="ECO:0000256" key="2">
    <source>
        <dbReference type="ARBA" id="ARBA00022448"/>
    </source>
</evidence>
<dbReference type="InterPro" id="IPR017871">
    <property type="entry name" value="ABC_transporter-like_CS"/>
</dbReference>
<proteinExistence type="inferred from homology"/>
<dbReference type="InterPro" id="IPR027417">
    <property type="entry name" value="P-loop_NTPase"/>
</dbReference>
<keyword evidence="2" id="KW-0813">Transport</keyword>
<keyword evidence="4 6" id="KW-0067">ATP-binding</keyword>
<dbReference type="PROSITE" id="PS50893">
    <property type="entry name" value="ABC_TRANSPORTER_2"/>
    <property type="match status" value="1"/>
</dbReference>